<dbReference type="EMBL" id="CAXDID020000239">
    <property type="protein sequence ID" value="CAL6062382.1"/>
    <property type="molecule type" value="Genomic_DNA"/>
</dbReference>
<sequence length="143" mass="16456">MLLPQNYRRAPAPQSGVCFAGNDRKIGTYPFCERQRITNSTNNGSFSIKYSKNNSQQTSIQNDYLTVVKSQNQTANPKSNNRANHAILVAHRNEVQIAYKQQQKNTAQVRNALVSAQVVKTNKKRDQNQNYLIYNYKQYKKEL</sequence>
<comment type="caution">
    <text evidence="1">The sequence shown here is derived from an EMBL/GenBank/DDBJ whole genome shotgun (WGS) entry which is preliminary data.</text>
</comment>
<gene>
    <name evidence="1" type="ORF">HINF_LOCUS34977</name>
    <name evidence="2" type="ORF">HINF_LOCUS50160</name>
</gene>
<protein>
    <submittedName>
        <fullName evidence="2">Hypothetical_protein</fullName>
    </submittedName>
</protein>
<name>A0AA86Q029_9EUKA</name>
<dbReference type="Proteomes" id="UP001642409">
    <property type="component" value="Unassembled WGS sequence"/>
</dbReference>
<dbReference type="AlphaFoldDB" id="A0AA86Q029"/>
<keyword evidence="3" id="KW-1185">Reference proteome</keyword>
<reference evidence="2 3" key="2">
    <citation type="submission" date="2024-07" db="EMBL/GenBank/DDBJ databases">
        <authorList>
            <person name="Akdeniz Z."/>
        </authorList>
    </citation>
    <scope>NUCLEOTIDE SEQUENCE [LARGE SCALE GENOMIC DNA]</scope>
</reference>
<organism evidence="1">
    <name type="scientific">Hexamita inflata</name>
    <dbReference type="NCBI Taxonomy" id="28002"/>
    <lineage>
        <taxon>Eukaryota</taxon>
        <taxon>Metamonada</taxon>
        <taxon>Diplomonadida</taxon>
        <taxon>Hexamitidae</taxon>
        <taxon>Hexamitinae</taxon>
        <taxon>Hexamita</taxon>
    </lineage>
</organism>
<evidence type="ECO:0000313" key="2">
    <source>
        <dbReference type="EMBL" id="CAL6062382.1"/>
    </source>
</evidence>
<dbReference type="EMBL" id="CATOUU010000775">
    <property type="protein sequence ID" value="CAI9947332.1"/>
    <property type="molecule type" value="Genomic_DNA"/>
</dbReference>
<proteinExistence type="predicted"/>
<evidence type="ECO:0000313" key="3">
    <source>
        <dbReference type="Proteomes" id="UP001642409"/>
    </source>
</evidence>
<reference evidence="1" key="1">
    <citation type="submission" date="2023-06" db="EMBL/GenBank/DDBJ databases">
        <authorList>
            <person name="Kurt Z."/>
        </authorList>
    </citation>
    <scope>NUCLEOTIDE SEQUENCE</scope>
</reference>
<evidence type="ECO:0000313" key="1">
    <source>
        <dbReference type="EMBL" id="CAI9947332.1"/>
    </source>
</evidence>
<accession>A0AA86Q029</accession>